<dbReference type="Proteomes" id="UP000380386">
    <property type="component" value="Unassembled WGS sequence"/>
</dbReference>
<feature type="transmembrane region" description="Helical" evidence="1">
    <location>
        <begin position="307"/>
        <end position="325"/>
    </location>
</feature>
<feature type="transmembrane region" description="Helical" evidence="1">
    <location>
        <begin position="126"/>
        <end position="145"/>
    </location>
</feature>
<keyword evidence="1" id="KW-0812">Transmembrane</keyword>
<comment type="caution">
    <text evidence="2">The sequence shown here is derived from an EMBL/GenBank/DDBJ whole genome shotgun (WGS) entry which is preliminary data.</text>
</comment>
<accession>A0A5P0ZEH2</accession>
<organism evidence="2 3">
    <name type="scientific">Companilactobacillus mishanensis</name>
    <dbReference type="NCBI Taxonomy" id="2486008"/>
    <lineage>
        <taxon>Bacteria</taxon>
        <taxon>Bacillati</taxon>
        <taxon>Bacillota</taxon>
        <taxon>Bacilli</taxon>
        <taxon>Lactobacillales</taxon>
        <taxon>Lactobacillaceae</taxon>
        <taxon>Companilactobacillus</taxon>
    </lineage>
</organism>
<feature type="transmembrane region" description="Helical" evidence="1">
    <location>
        <begin position="177"/>
        <end position="210"/>
    </location>
</feature>
<feature type="transmembrane region" description="Helical" evidence="1">
    <location>
        <begin position="345"/>
        <end position="364"/>
    </location>
</feature>
<feature type="transmembrane region" description="Helical" evidence="1">
    <location>
        <begin position="370"/>
        <end position="389"/>
    </location>
</feature>
<protein>
    <submittedName>
        <fullName evidence="2">YfhO family protein</fullName>
    </submittedName>
</protein>
<feature type="transmembrane region" description="Helical" evidence="1">
    <location>
        <begin position="73"/>
        <end position="90"/>
    </location>
</feature>
<proteinExistence type="predicted"/>
<keyword evidence="1" id="KW-1133">Transmembrane helix</keyword>
<evidence type="ECO:0000313" key="3">
    <source>
        <dbReference type="Proteomes" id="UP000380386"/>
    </source>
</evidence>
<gene>
    <name evidence="2" type="ORF">FHL02_00295</name>
</gene>
<reference evidence="2 3" key="1">
    <citation type="journal article" date="2019" name="Syst. Appl. Microbiol.">
        <title>Polyphasic characterization of two novel Lactobacillus spp. isolated from blown salami packages: Description of Lactobacillus halodurans sp. nov. and Lactobacillus salsicarnum sp. nov.</title>
        <authorList>
            <person name="Schuster J.A."/>
            <person name="Klingl A."/>
            <person name="Vogel R.F."/>
            <person name="Ehrmann M.A."/>
        </authorList>
    </citation>
    <scope>NUCLEOTIDE SEQUENCE [LARGE SCALE GENOMIC DNA]</scope>
    <source>
        <strain evidence="2 3">TMW 1.2118</strain>
    </source>
</reference>
<dbReference type="AlphaFoldDB" id="A0A5P0ZEH2"/>
<name>A0A5P0ZEH2_9LACO</name>
<feature type="transmembrane region" description="Helical" evidence="1">
    <location>
        <begin position="96"/>
        <end position="114"/>
    </location>
</feature>
<evidence type="ECO:0000313" key="2">
    <source>
        <dbReference type="EMBL" id="MQS51451.1"/>
    </source>
</evidence>
<feature type="transmembrane region" description="Helical" evidence="1">
    <location>
        <begin position="9"/>
        <end position="27"/>
    </location>
</feature>
<keyword evidence="1" id="KW-0472">Membrane</keyword>
<sequence>MTSKKLRTIIFGIIFLVLSILYTMLFAPNGNVRLMDSYDLLFHMNRIQSLSNIFVSPVNFSSWGHVGNMTSLFYPWLTIFPGFLIFQLFGNPVLDFLVYLTVINFCTFVSAYYFMKKFSNNTLQSFLFSIIYTLAFFRAASVFYRAGLAEYISYIFIPMIFYEFYQLLIGKFNKWPLFALSFSLVVMTHPLSAFTTAIMLVPLVLLVLFSKTSHSWKYWLDLVYSGVKSIFFVGLTTIGFTLPMYQQQKYISVNRPAVIDLWSTAKDPVLLFQDAMKADVRSYSFGAIFVFALILLLIFVWRDQLKYKVIAIEAVLALLLSTNLIPWNTLQDSFLNYLQFPWRFLNPFTFFIAIYLSHILAMLVDKRSGLLKVSVAVVMILICSFQIYVSGTKLNGQITLVKDTPVVKQSESNYIVRRYNQHDYYPNRSLKYFQDIGRHHFIVNGHKTKLHYKYTDSNYTVKYYNQDPVTMDIPVLVYKGLDVTINNEKTNYTISKRGTVEVKTKPGQNVIQLSYHYSTVTKAAIGLNVVSSGLLIWLCVNDGKLLYKKKKDTDTKELKSKNS</sequence>
<dbReference type="EMBL" id="VDFM01000001">
    <property type="protein sequence ID" value="MQS51451.1"/>
    <property type="molecule type" value="Genomic_DNA"/>
</dbReference>
<feature type="transmembrane region" description="Helical" evidence="1">
    <location>
        <begin position="222"/>
        <end position="245"/>
    </location>
</feature>
<evidence type="ECO:0000256" key="1">
    <source>
        <dbReference type="SAM" id="Phobius"/>
    </source>
</evidence>
<dbReference type="OrthoDB" id="9784157at2"/>
<feature type="transmembrane region" description="Helical" evidence="1">
    <location>
        <begin position="151"/>
        <end position="170"/>
    </location>
</feature>
<feature type="transmembrane region" description="Helical" evidence="1">
    <location>
        <begin position="283"/>
        <end position="301"/>
    </location>
</feature>
<dbReference type="RefSeq" id="WP_153381468.1">
    <property type="nucleotide sequence ID" value="NZ_VDFM01000001.1"/>
</dbReference>